<dbReference type="InterPro" id="IPR011050">
    <property type="entry name" value="Pectin_lyase_fold/virulence"/>
</dbReference>
<evidence type="ECO:0000256" key="8">
    <source>
        <dbReference type="ARBA" id="ARBA00039082"/>
    </source>
</evidence>
<feature type="chain" id="PRO_5034127149" description="pectin lyase" evidence="11">
    <location>
        <begin position="20"/>
        <end position="448"/>
    </location>
</feature>
<comment type="subcellular location">
    <subcellularLocation>
        <location evidence="9">Secreted</location>
    </subcellularLocation>
</comment>
<dbReference type="EC" id="4.2.2.10" evidence="8"/>
<evidence type="ECO:0000256" key="11">
    <source>
        <dbReference type="SAM" id="SignalP"/>
    </source>
</evidence>
<dbReference type="GO" id="GO:0047490">
    <property type="term" value="F:pectin lyase activity"/>
    <property type="evidence" value="ECO:0007669"/>
    <property type="project" value="UniProtKB-EC"/>
</dbReference>
<dbReference type="GO" id="GO:0000272">
    <property type="term" value="P:polysaccharide catabolic process"/>
    <property type="evidence" value="ECO:0007669"/>
    <property type="project" value="UniProtKB-KW"/>
</dbReference>
<dbReference type="Proteomes" id="UP000652219">
    <property type="component" value="Unassembled WGS sequence"/>
</dbReference>
<keyword evidence="14" id="KW-1185">Reference proteome</keyword>
<feature type="region of interest" description="Disordered" evidence="10">
    <location>
        <begin position="421"/>
        <end position="448"/>
    </location>
</feature>
<evidence type="ECO:0000256" key="6">
    <source>
        <dbReference type="ARBA" id="ARBA00036818"/>
    </source>
</evidence>
<comment type="function">
    <text evidence="7">Pectinolytic enzymes consist of four classes of enzymes: pectin lyase, polygalacturonase, pectin methylesterase and rhamnogalacturonase. Among pectinolytic enzymes, pectin lyase is the most important in depolymerization of pectin, since it cleaves internal glycosidic bonds of highly methylated pectins.</text>
</comment>
<dbReference type="SMART" id="SM00656">
    <property type="entry name" value="Amb_all"/>
    <property type="match status" value="1"/>
</dbReference>
<evidence type="ECO:0000256" key="5">
    <source>
        <dbReference type="ARBA" id="ARBA00023239"/>
    </source>
</evidence>
<accession>A0A8H6MVI0</accession>
<evidence type="ECO:0000256" key="4">
    <source>
        <dbReference type="ARBA" id="ARBA00023180"/>
    </source>
</evidence>
<keyword evidence="2 11" id="KW-0732">Signal</keyword>
<dbReference type="Pfam" id="PF00544">
    <property type="entry name" value="Pectate_lyase_4"/>
    <property type="match status" value="1"/>
</dbReference>
<evidence type="ECO:0000256" key="10">
    <source>
        <dbReference type="SAM" id="MobiDB-lite"/>
    </source>
</evidence>
<keyword evidence="9" id="KW-0624">Polysaccharide degradation</keyword>
<evidence type="ECO:0000256" key="1">
    <source>
        <dbReference type="ARBA" id="ARBA00010980"/>
    </source>
</evidence>
<gene>
    <name evidence="13" type="ORF">CSOJ01_06669</name>
</gene>
<comment type="catalytic activity">
    <reaction evidence="6">
        <text>Eliminative cleavage of (1-&gt;4)-alpha-D-galacturonan methyl ester to give oligosaccharides with 4-deoxy-6-O-methyl-alpha-D-galact-4-enuronosyl groups at their non-reducing ends.</text>
        <dbReference type="EC" id="4.2.2.10"/>
    </reaction>
</comment>
<feature type="compositionally biased region" description="Basic residues" evidence="10">
    <location>
        <begin position="433"/>
        <end position="448"/>
    </location>
</feature>
<dbReference type="GO" id="GO:0005576">
    <property type="term" value="C:extracellular region"/>
    <property type="evidence" value="ECO:0007669"/>
    <property type="project" value="UniProtKB-SubCell"/>
</dbReference>
<dbReference type="AlphaFoldDB" id="A0A8H6MVI0"/>
<comment type="similarity">
    <text evidence="1 9">Belongs to the polysaccharide lyase 1 family.</text>
</comment>
<organism evidence="13 14">
    <name type="scientific">Colletotrichum sojae</name>
    <dbReference type="NCBI Taxonomy" id="2175907"/>
    <lineage>
        <taxon>Eukaryota</taxon>
        <taxon>Fungi</taxon>
        <taxon>Dikarya</taxon>
        <taxon>Ascomycota</taxon>
        <taxon>Pezizomycotina</taxon>
        <taxon>Sordariomycetes</taxon>
        <taxon>Hypocreomycetidae</taxon>
        <taxon>Glomerellales</taxon>
        <taxon>Glomerellaceae</taxon>
        <taxon>Colletotrichum</taxon>
        <taxon>Colletotrichum orchidearum species complex</taxon>
    </lineage>
</organism>
<dbReference type="GO" id="GO:0030570">
    <property type="term" value="F:pectate lyase activity"/>
    <property type="evidence" value="ECO:0007669"/>
    <property type="project" value="InterPro"/>
</dbReference>
<keyword evidence="9" id="KW-0119">Carbohydrate metabolism</keyword>
<evidence type="ECO:0000256" key="3">
    <source>
        <dbReference type="ARBA" id="ARBA00023157"/>
    </source>
</evidence>
<keyword evidence="4" id="KW-0325">Glycoprotein</keyword>
<feature type="domain" description="Pectate lyase" evidence="12">
    <location>
        <begin position="94"/>
        <end position="300"/>
    </location>
</feature>
<dbReference type="InterPro" id="IPR002022">
    <property type="entry name" value="Pec_lyase"/>
</dbReference>
<dbReference type="SUPFAM" id="SSF51126">
    <property type="entry name" value="Pectin lyase-like"/>
    <property type="match status" value="1"/>
</dbReference>
<dbReference type="InterPro" id="IPR045032">
    <property type="entry name" value="PEL"/>
</dbReference>
<dbReference type="PANTHER" id="PTHR31683:SF67">
    <property type="entry name" value="PECTIN LYASE F-RELATED"/>
    <property type="match status" value="1"/>
</dbReference>
<comment type="caution">
    <text evidence="13">The sequence shown here is derived from an EMBL/GenBank/DDBJ whole genome shotgun (WGS) entry which is preliminary data.</text>
</comment>
<keyword evidence="5 9" id="KW-0456">Lyase</keyword>
<evidence type="ECO:0000256" key="7">
    <source>
        <dbReference type="ARBA" id="ARBA00037631"/>
    </source>
</evidence>
<sequence length="448" mass="48065">MKSFLLSIVAAAAAGRAAAQVTGEAFGFAAGTTGGGDAKPQVPSDNEEFVKWLTDDQPRVIMVDRLFDFLETEGSTKGSCCRDKRLAVCDVPGRVGQDYIGDDCGDMEKISCTYWNSPREPIYIKSNKSLVGVEDKGVIRGKGFRLSHDVSNIILQNIHITELNPEYIWGGDAISLDGTDRVWIDHCKTSLIGRQHIVSGWGPAGAVTISHHEFDGKTSFSCDQKHYYNALLIGEKASITFAYNYLHDVSGRAPNVGGTEHMVFQGVNNLWEDVDGHAFAIGDHIQALVEGNHFEDAKQPIEPGTYKTVGEVFFVETQADAAECEAFVGRACEMNTVGGKSGELSPLNNTAAIEKLKDLSKSLVKPMGVDKVPAYVKANAGIGKLKTADVPGSAASSTTSVVSEASVPTASVTSAVASPLSSTTAVPTPACNNKRRRAKFHRRSKYIS</sequence>
<dbReference type="InterPro" id="IPR012334">
    <property type="entry name" value="Pectin_lyas_fold"/>
</dbReference>
<dbReference type="PANTHER" id="PTHR31683">
    <property type="entry name" value="PECTATE LYASE 18-RELATED"/>
    <property type="match status" value="1"/>
</dbReference>
<dbReference type="Gene3D" id="2.160.20.10">
    <property type="entry name" value="Single-stranded right-handed beta-helix, Pectin lyase-like"/>
    <property type="match status" value="1"/>
</dbReference>
<name>A0A8H6MVI0_9PEZI</name>
<feature type="signal peptide" evidence="11">
    <location>
        <begin position="1"/>
        <end position="19"/>
    </location>
</feature>
<keyword evidence="9" id="KW-0964">Secreted</keyword>
<keyword evidence="3" id="KW-1015">Disulfide bond</keyword>
<protein>
    <recommendedName>
        <fullName evidence="8">pectin lyase</fullName>
        <ecNumber evidence="8">4.2.2.10</ecNumber>
    </recommendedName>
</protein>
<reference evidence="13 14" key="1">
    <citation type="journal article" date="2020" name="Phytopathology">
        <title>Genome Sequence Resources of Colletotrichum truncatum, C. plurivorum, C. musicola, and C. sojae: Four Species Pathogenic to Soybean (Glycine max).</title>
        <authorList>
            <person name="Rogerio F."/>
            <person name="Boufleur T.R."/>
            <person name="Ciampi-Guillardi M."/>
            <person name="Sukno S.A."/>
            <person name="Thon M.R."/>
            <person name="Massola Junior N.S."/>
            <person name="Baroncelli R."/>
        </authorList>
    </citation>
    <scope>NUCLEOTIDE SEQUENCE [LARGE SCALE GENOMIC DNA]</scope>
    <source>
        <strain evidence="13 14">LFN0009</strain>
    </source>
</reference>
<evidence type="ECO:0000313" key="14">
    <source>
        <dbReference type="Proteomes" id="UP000652219"/>
    </source>
</evidence>
<evidence type="ECO:0000259" key="12">
    <source>
        <dbReference type="SMART" id="SM00656"/>
    </source>
</evidence>
<dbReference type="EMBL" id="WIGN01000095">
    <property type="protein sequence ID" value="KAF6809838.1"/>
    <property type="molecule type" value="Genomic_DNA"/>
</dbReference>
<evidence type="ECO:0000313" key="13">
    <source>
        <dbReference type="EMBL" id="KAF6809838.1"/>
    </source>
</evidence>
<proteinExistence type="inferred from homology"/>
<evidence type="ECO:0000256" key="2">
    <source>
        <dbReference type="ARBA" id="ARBA00022729"/>
    </source>
</evidence>
<evidence type="ECO:0000256" key="9">
    <source>
        <dbReference type="RuleBase" id="RU361173"/>
    </source>
</evidence>